<accession>A0A6G6GQU0</accession>
<dbReference type="Pfam" id="PF01541">
    <property type="entry name" value="GIY-YIG"/>
    <property type="match status" value="1"/>
</dbReference>
<keyword evidence="3" id="KW-1185">Reference proteome</keyword>
<feature type="domain" description="GIY-YIG" evidence="1">
    <location>
        <begin position="4"/>
        <end position="29"/>
    </location>
</feature>
<dbReference type="InterPro" id="IPR000305">
    <property type="entry name" value="GIY-YIG_endonuc"/>
</dbReference>
<dbReference type="EMBL" id="CP049057">
    <property type="protein sequence ID" value="QIE60919.1"/>
    <property type="molecule type" value="Genomic_DNA"/>
</dbReference>
<gene>
    <name evidence="2" type="ORF">G5B37_10930</name>
</gene>
<dbReference type="InterPro" id="IPR035901">
    <property type="entry name" value="GIY-YIG_endonuc_sf"/>
</dbReference>
<protein>
    <submittedName>
        <fullName evidence="2">GIY-YIG nuclease family protein</fullName>
    </submittedName>
</protein>
<sequence length="47" mass="5696">MGFFYVYILYSKILDQFYTGATANIDQRLVIFFFLFILTFQRHKSFA</sequence>
<evidence type="ECO:0000313" key="3">
    <source>
        <dbReference type="Proteomes" id="UP000505306"/>
    </source>
</evidence>
<dbReference type="AlphaFoldDB" id="A0A6G6GQU0"/>
<name>A0A6G6GQU0_9FLAO</name>
<dbReference type="Proteomes" id="UP000505306">
    <property type="component" value="Chromosome"/>
</dbReference>
<organism evidence="2 3">
    <name type="scientific">Rasiella rasia</name>
    <dbReference type="NCBI Taxonomy" id="2744027"/>
    <lineage>
        <taxon>Bacteria</taxon>
        <taxon>Pseudomonadati</taxon>
        <taxon>Bacteroidota</taxon>
        <taxon>Flavobacteriia</taxon>
        <taxon>Flavobacteriales</taxon>
        <taxon>Flavobacteriaceae</taxon>
        <taxon>Rasiella</taxon>
    </lineage>
</organism>
<reference evidence="2 3" key="1">
    <citation type="submission" date="2020-02" db="EMBL/GenBank/DDBJ databases">
        <title>Complete genome sequence of Flavobacteriaceae bacterium.</title>
        <authorList>
            <person name="Kim S.-J."/>
            <person name="Kim Y.-S."/>
            <person name="Kim K.-H."/>
        </authorList>
    </citation>
    <scope>NUCLEOTIDE SEQUENCE [LARGE SCALE GENOMIC DNA]</scope>
    <source>
        <strain evidence="2 3">RR4-40</strain>
    </source>
</reference>
<evidence type="ECO:0000313" key="2">
    <source>
        <dbReference type="EMBL" id="QIE60919.1"/>
    </source>
</evidence>
<evidence type="ECO:0000259" key="1">
    <source>
        <dbReference type="Pfam" id="PF01541"/>
    </source>
</evidence>
<proteinExistence type="predicted"/>
<dbReference type="KEGG" id="mgel:G5B37_10930"/>
<dbReference type="SUPFAM" id="SSF82771">
    <property type="entry name" value="GIY-YIG endonuclease"/>
    <property type="match status" value="1"/>
</dbReference>